<dbReference type="AlphaFoldDB" id="A0A6B0U5G1"/>
<evidence type="ECO:0000313" key="2">
    <source>
        <dbReference type="EMBL" id="MXU84397.1"/>
    </source>
</evidence>
<reference evidence="2" key="1">
    <citation type="submission" date="2019-12" db="EMBL/GenBank/DDBJ databases">
        <title>An insight into the sialome of adult female Ixodes ricinus ticks feeding for 6 days.</title>
        <authorList>
            <person name="Perner J."/>
            <person name="Ribeiro J.M.C."/>
        </authorList>
    </citation>
    <scope>NUCLEOTIDE SEQUENCE</scope>
    <source>
        <strain evidence="2">Semi-engorged</strain>
        <tissue evidence="2">Salivary glands</tissue>
    </source>
</reference>
<dbReference type="EMBL" id="GIFC01002314">
    <property type="protein sequence ID" value="MXU84397.1"/>
    <property type="molecule type" value="Transcribed_RNA"/>
</dbReference>
<protein>
    <submittedName>
        <fullName evidence="2">Uncharacterized protein</fullName>
    </submittedName>
</protein>
<proteinExistence type="predicted"/>
<evidence type="ECO:0000256" key="1">
    <source>
        <dbReference type="SAM" id="MobiDB-lite"/>
    </source>
</evidence>
<feature type="region of interest" description="Disordered" evidence="1">
    <location>
        <begin position="18"/>
        <end position="58"/>
    </location>
</feature>
<sequence>MLRILAFTAVSCGLRTARRQPEAGSPLRVRCTTRPPSERMSTWGSAREPPTMGDPTSRGMCCSCRVPSSRRTPMGHTCST</sequence>
<accession>A0A6B0U5G1</accession>
<name>A0A6B0U5G1_IXORI</name>
<organism evidence="2">
    <name type="scientific">Ixodes ricinus</name>
    <name type="common">Common tick</name>
    <name type="synonym">Acarus ricinus</name>
    <dbReference type="NCBI Taxonomy" id="34613"/>
    <lineage>
        <taxon>Eukaryota</taxon>
        <taxon>Metazoa</taxon>
        <taxon>Ecdysozoa</taxon>
        <taxon>Arthropoda</taxon>
        <taxon>Chelicerata</taxon>
        <taxon>Arachnida</taxon>
        <taxon>Acari</taxon>
        <taxon>Parasitiformes</taxon>
        <taxon>Ixodida</taxon>
        <taxon>Ixodoidea</taxon>
        <taxon>Ixodidae</taxon>
        <taxon>Ixodinae</taxon>
        <taxon>Ixodes</taxon>
    </lineage>
</organism>